<evidence type="ECO:0000256" key="1">
    <source>
        <dbReference type="SAM" id="MobiDB-lite"/>
    </source>
</evidence>
<sequence>MAIAQFNETWNTYRSTSESSDSLYYFEFVLNMMEVRTCGLGVDGDLPGCPLSTVLTRTAGVRATTAMQWCVGSDPGNDLPDCPLITALTRAAGVRAKTEKQQCATLFGVRVGGIDRGVASVAGTTVGEPKVAGGDTQNQRHSFERFVRGTLMAPRMAIDARRRDVDSKLSAGGGIEFERAFESITGPHPEIGLVLYAVNGPVVIDVGGDIIRVGVGVCGSGSRPIERLANKARWGRWCSESGCGRDEAKDSMLELGEGDGSSEEETKGREGFIYPSWA</sequence>
<proteinExistence type="predicted"/>
<dbReference type="Proteomes" id="UP000807469">
    <property type="component" value="Unassembled WGS sequence"/>
</dbReference>
<accession>A0A9P5YMI7</accession>
<keyword evidence="3" id="KW-1185">Reference proteome</keyword>
<dbReference type="EMBL" id="MU155705">
    <property type="protein sequence ID" value="KAF9471345.1"/>
    <property type="molecule type" value="Genomic_DNA"/>
</dbReference>
<evidence type="ECO:0000313" key="3">
    <source>
        <dbReference type="Proteomes" id="UP000807469"/>
    </source>
</evidence>
<organism evidence="2 3">
    <name type="scientific">Pholiota conissans</name>
    <dbReference type="NCBI Taxonomy" id="109636"/>
    <lineage>
        <taxon>Eukaryota</taxon>
        <taxon>Fungi</taxon>
        <taxon>Dikarya</taxon>
        <taxon>Basidiomycota</taxon>
        <taxon>Agaricomycotina</taxon>
        <taxon>Agaricomycetes</taxon>
        <taxon>Agaricomycetidae</taxon>
        <taxon>Agaricales</taxon>
        <taxon>Agaricineae</taxon>
        <taxon>Strophariaceae</taxon>
        <taxon>Pholiota</taxon>
    </lineage>
</organism>
<reference evidence="2" key="1">
    <citation type="submission" date="2020-11" db="EMBL/GenBank/DDBJ databases">
        <authorList>
            <consortium name="DOE Joint Genome Institute"/>
            <person name="Ahrendt S."/>
            <person name="Riley R."/>
            <person name="Andreopoulos W."/>
            <person name="Labutti K."/>
            <person name="Pangilinan J."/>
            <person name="Ruiz-Duenas F.J."/>
            <person name="Barrasa J.M."/>
            <person name="Sanchez-Garcia M."/>
            <person name="Camarero S."/>
            <person name="Miyauchi S."/>
            <person name="Serrano A."/>
            <person name="Linde D."/>
            <person name="Babiker R."/>
            <person name="Drula E."/>
            <person name="Ayuso-Fernandez I."/>
            <person name="Pacheco R."/>
            <person name="Padilla G."/>
            <person name="Ferreira P."/>
            <person name="Barriuso J."/>
            <person name="Kellner H."/>
            <person name="Castanera R."/>
            <person name="Alfaro M."/>
            <person name="Ramirez L."/>
            <person name="Pisabarro A.G."/>
            <person name="Kuo A."/>
            <person name="Tritt A."/>
            <person name="Lipzen A."/>
            <person name="He G."/>
            <person name="Yan M."/>
            <person name="Ng V."/>
            <person name="Cullen D."/>
            <person name="Martin F."/>
            <person name="Rosso M.-N."/>
            <person name="Henrissat B."/>
            <person name="Hibbett D."/>
            <person name="Martinez A.T."/>
            <person name="Grigoriev I.V."/>
        </authorList>
    </citation>
    <scope>NUCLEOTIDE SEQUENCE</scope>
    <source>
        <strain evidence="2">CIRM-BRFM 674</strain>
    </source>
</reference>
<dbReference type="AlphaFoldDB" id="A0A9P5YMI7"/>
<feature type="compositionally biased region" description="Basic and acidic residues" evidence="1">
    <location>
        <begin position="243"/>
        <end position="252"/>
    </location>
</feature>
<evidence type="ECO:0000313" key="2">
    <source>
        <dbReference type="EMBL" id="KAF9471345.1"/>
    </source>
</evidence>
<protein>
    <submittedName>
        <fullName evidence="2">Uncharacterized protein</fullName>
    </submittedName>
</protein>
<name>A0A9P5YMI7_9AGAR</name>
<gene>
    <name evidence="2" type="ORF">BDN70DRAFT_901419</name>
</gene>
<comment type="caution">
    <text evidence="2">The sequence shown here is derived from an EMBL/GenBank/DDBJ whole genome shotgun (WGS) entry which is preliminary data.</text>
</comment>
<feature type="region of interest" description="Disordered" evidence="1">
    <location>
        <begin position="242"/>
        <end position="278"/>
    </location>
</feature>